<name>A0A8S3V9A2_MYTED</name>
<organism evidence="2 3">
    <name type="scientific">Mytilus edulis</name>
    <name type="common">Blue mussel</name>
    <dbReference type="NCBI Taxonomy" id="6550"/>
    <lineage>
        <taxon>Eukaryota</taxon>
        <taxon>Metazoa</taxon>
        <taxon>Spiralia</taxon>
        <taxon>Lophotrochozoa</taxon>
        <taxon>Mollusca</taxon>
        <taxon>Bivalvia</taxon>
        <taxon>Autobranchia</taxon>
        <taxon>Pteriomorphia</taxon>
        <taxon>Mytilida</taxon>
        <taxon>Mytiloidea</taxon>
        <taxon>Mytilidae</taxon>
        <taxon>Mytilinae</taxon>
        <taxon>Mytilus</taxon>
    </lineage>
</organism>
<reference evidence="2" key="1">
    <citation type="submission" date="2021-03" db="EMBL/GenBank/DDBJ databases">
        <authorList>
            <person name="Bekaert M."/>
        </authorList>
    </citation>
    <scope>NUCLEOTIDE SEQUENCE</scope>
</reference>
<sequence length="162" mass="18316">MQKKVQEKQLESSNGDLAVDDSETRQEASAEEGATRNNRYIEMPKSPSSLRTVQNPRLTVECVECHKSPVVYSKLRLTEKQQYKKDVDFTYSSHLLPPTKLLFKTAMFRTSLSCKSPIELSYYSSGLGHSDSCCYCCAEGHVHQELLAKFKTVLPISDDKNT</sequence>
<evidence type="ECO:0000256" key="1">
    <source>
        <dbReference type="SAM" id="MobiDB-lite"/>
    </source>
</evidence>
<dbReference type="OrthoDB" id="2408781at2759"/>
<accession>A0A8S3V9A2</accession>
<gene>
    <name evidence="2" type="ORF">MEDL_65293</name>
</gene>
<comment type="caution">
    <text evidence="2">The sequence shown here is derived from an EMBL/GenBank/DDBJ whole genome shotgun (WGS) entry which is preliminary data.</text>
</comment>
<feature type="compositionally biased region" description="Basic and acidic residues" evidence="1">
    <location>
        <begin position="1"/>
        <end position="10"/>
    </location>
</feature>
<protein>
    <submittedName>
        <fullName evidence="2">Uncharacterized protein</fullName>
    </submittedName>
</protein>
<dbReference type="AlphaFoldDB" id="A0A8S3V9A2"/>
<evidence type="ECO:0000313" key="3">
    <source>
        <dbReference type="Proteomes" id="UP000683360"/>
    </source>
</evidence>
<proteinExistence type="predicted"/>
<dbReference type="Proteomes" id="UP000683360">
    <property type="component" value="Unassembled WGS sequence"/>
</dbReference>
<feature type="region of interest" description="Disordered" evidence="1">
    <location>
        <begin position="1"/>
        <end position="51"/>
    </location>
</feature>
<dbReference type="EMBL" id="CAJPWZ010003168">
    <property type="protein sequence ID" value="CAG2253800.1"/>
    <property type="molecule type" value="Genomic_DNA"/>
</dbReference>
<keyword evidence="3" id="KW-1185">Reference proteome</keyword>
<evidence type="ECO:0000313" key="2">
    <source>
        <dbReference type="EMBL" id="CAG2253800.1"/>
    </source>
</evidence>